<evidence type="ECO:0000313" key="3">
    <source>
        <dbReference type="Proteomes" id="UP000614601"/>
    </source>
</evidence>
<dbReference type="AlphaFoldDB" id="A0A811L9K5"/>
<name>A0A811L9K5_9BILA</name>
<comment type="caution">
    <text evidence="2">The sequence shown here is derived from an EMBL/GenBank/DDBJ whole genome shotgun (WGS) entry which is preliminary data.</text>
</comment>
<dbReference type="EMBL" id="CAJFCW020000005">
    <property type="protein sequence ID" value="CAG9118842.1"/>
    <property type="molecule type" value="Genomic_DNA"/>
</dbReference>
<evidence type="ECO:0000256" key="1">
    <source>
        <dbReference type="SAM" id="MobiDB-lite"/>
    </source>
</evidence>
<gene>
    <name evidence="2" type="ORF">BOKJ2_LOCUS10574</name>
</gene>
<accession>A0A811L9K5</accession>
<dbReference type="Proteomes" id="UP000614601">
    <property type="component" value="Unassembled WGS sequence"/>
</dbReference>
<protein>
    <submittedName>
        <fullName evidence="2">Uncharacterized protein</fullName>
    </submittedName>
</protein>
<keyword evidence="3" id="KW-1185">Reference proteome</keyword>
<evidence type="ECO:0000313" key="2">
    <source>
        <dbReference type="EMBL" id="CAD5223804.1"/>
    </source>
</evidence>
<proteinExistence type="predicted"/>
<reference evidence="2" key="1">
    <citation type="submission" date="2020-09" db="EMBL/GenBank/DDBJ databases">
        <authorList>
            <person name="Kikuchi T."/>
        </authorList>
    </citation>
    <scope>NUCLEOTIDE SEQUENCE</scope>
    <source>
        <strain evidence="2">SH1</strain>
    </source>
</reference>
<dbReference type="Proteomes" id="UP000783686">
    <property type="component" value="Unassembled WGS sequence"/>
</dbReference>
<sequence length="195" mass="22516">MVLCSCLASAPEDEAGLHDMDSPTPRPPPTIADYFSQRKVQKSPKEPRPKDDDPVFKYIQQLMPDVNKPDVCTDHLFNISGYDVSMFCEFIRHCADRGAPVVFFDLVEKHQVNDQVTYVNEVLQYLHEADDCKDFCGIVLLYSMGDYISLETTNKVEDDTAERFNELFAKVKEKFQHNVNIWYLLRHASLPFHHV</sequence>
<feature type="compositionally biased region" description="Basic and acidic residues" evidence="1">
    <location>
        <begin position="43"/>
        <end position="53"/>
    </location>
</feature>
<dbReference type="EMBL" id="CAJFDH010000005">
    <property type="protein sequence ID" value="CAD5223804.1"/>
    <property type="molecule type" value="Genomic_DNA"/>
</dbReference>
<organism evidence="2 3">
    <name type="scientific">Bursaphelenchus okinawaensis</name>
    <dbReference type="NCBI Taxonomy" id="465554"/>
    <lineage>
        <taxon>Eukaryota</taxon>
        <taxon>Metazoa</taxon>
        <taxon>Ecdysozoa</taxon>
        <taxon>Nematoda</taxon>
        <taxon>Chromadorea</taxon>
        <taxon>Rhabditida</taxon>
        <taxon>Tylenchina</taxon>
        <taxon>Tylenchomorpha</taxon>
        <taxon>Aphelenchoidea</taxon>
        <taxon>Aphelenchoididae</taxon>
        <taxon>Bursaphelenchus</taxon>
    </lineage>
</organism>
<feature type="region of interest" description="Disordered" evidence="1">
    <location>
        <begin position="13"/>
        <end position="53"/>
    </location>
</feature>